<evidence type="ECO:0000256" key="1">
    <source>
        <dbReference type="SAM" id="MobiDB-lite"/>
    </source>
</evidence>
<evidence type="ECO:0000313" key="4">
    <source>
        <dbReference type="Proteomes" id="UP000032232"/>
    </source>
</evidence>
<evidence type="ECO:0000313" key="3">
    <source>
        <dbReference type="EMBL" id="KIT16702.1"/>
    </source>
</evidence>
<accession>A0A0D1CPL5</accession>
<name>A0A0D1CPL5_9RHOB</name>
<feature type="region of interest" description="Disordered" evidence="1">
    <location>
        <begin position="55"/>
        <end position="98"/>
    </location>
</feature>
<dbReference type="InterPro" id="IPR028992">
    <property type="entry name" value="Hedgehog/Intein_dom"/>
</dbReference>
<dbReference type="AlphaFoldDB" id="A0A0D1CPL5"/>
<organism evidence="3 4">
    <name type="scientific">Jannaschia aquimarina</name>
    <dbReference type="NCBI Taxonomy" id="935700"/>
    <lineage>
        <taxon>Bacteria</taxon>
        <taxon>Pseudomonadati</taxon>
        <taxon>Pseudomonadota</taxon>
        <taxon>Alphaproteobacteria</taxon>
        <taxon>Rhodobacterales</taxon>
        <taxon>Roseobacteraceae</taxon>
        <taxon>Jannaschia</taxon>
    </lineage>
</organism>
<sequence>MATFTIPVLLEQDMHAAGGTVGSNGTYATNGSTFTYSASDMPTYSVTITDNGADQTTLSADTDGVNSDGGANTDNEGADGETATVRDPNGNVVGTPDGRVAADRSAVLEGSDGSTITIYEIEVFDDLDMYAFSAPLQEGVTYTVVSTNTRDQPIQYSEMVCLARGTPIATQNGERPVQTLRTGCKVTVLDGPPATLVLAVQDTYRPGRDAVPVRIGAGALGNARDLIVSAQHRVLWDGGLVAAGLLADELGGQFRRATGLRATTFHNLLLDRHHVIFAGGAPVESLYPGPRALCRLALGRGTLLTARLRWPGLWEAASHAEVRRIYGPPARPILRRSDLRAMALA</sequence>
<dbReference type="EMBL" id="JYFE01000027">
    <property type="protein sequence ID" value="KIT16702.1"/>
    <property type="molecule type" value="Genomic_DNA"/>
</dbReference>
<dbReference type="Proteomes" id="UP000032232">
    <property type="component" value="Unassembled WGS sequence"/>
</dbReference>
<dbReference type="STRING" id="935700.jaqu_14900"/>
<dbReference type="OrthoDB" id="6305173at2"/>
<dbReference type="SUPFAM" id="SSF51294">
    <property type="entry name" value="Hedgehog/intein (Hint) domain"/>
    <property type="match status" value="1"/>
</dbReference>
<proteinExistence type="predicted"/>
<dbReference type="RefSeq" id="WP_052500836.1">
    <property type="nucleotide sequence ID" value="NZ_FZPF01000001.1"/>
</dbReference>
<gene>
    <name evidence="3" type="ORF">jaqu_14900</name>
</gene>
<reference evidence="3 4" key="1">
    <citation type="submission" date="2015-02" db="EMBL/GenBank/DDBJ databases">
        <title>Genome Sequence of Jannaschia aquimarina DSM28248, a member of the Roseobacter clade.</title>
        <authorList>
            <person name="Voget S."/>
            <person name="Daniel R."/>
        </authorList>
    </citation>
    <scope>NUCLEOTIDE SEQUENCE [LARGE SCALE GENOMIC DNA]</scope>
    <source>
        <strain evidence="3 4">GSW-M26</strain>
    </source>
</reference>
<keyword evidence="4" id="KW-1185">Reference proteome</keyword>
<evidence type="ECO:0000259" key="2">
    <source>
        <dbReference type="Pfam" id="PF13403"/>
    </source>
</evidence>
<dbReference type="PATRIC" id="fig|935700.4.peg.1542"/>
<feature type="domain" description="Hedgehog/Intein (Hint)" evidence="2">
    <location>
        <begin position="160"/>
        <end position="289"/>
    </location>
</feature>
<comment type="caution">
    <text evidence="3">The sequence shown here is derived from an EMBL/GenBank/DDBJ whole genome shotgun (WGS) entry which is preliminary data.</text>
</comment>
<dbReference type="Pfam" id="PF13403">
    <property type="entry name" value="Hint_2"/>
    <property type="match status" value="1"/>
</dbReference>
<protein>
    <recommendedName>
        <fullName evidence="2">Hedgehog/Intein (Hint) domain-containing protein</fullName>
    </recommendedName>
</protein>
<dbReference type="InterPro" id="IPR036844">
    <property type="entry name" value="Hint_dom_sf"/>
</dbReference>